<dbReference type="Gramene" id="PNT66387">
    <property type="protein sequence ID" value="PNT66387"/>
    <property type="gene ID" value="BRADI_3g10932v3"/>
</dbReference>
<reference evidence="2 3" key="1">
    <citation type="journal article" date="2010" name="Nature">
        <title>Genome sequencing and analysis of the model grass Brachypodium distachyon.</title>
        <authorList>
            <consortium name="International Brachypodium Initiative"/>
        </authorList>
    </citation>
    <scope>NUCLEOTIDE SEQUENCE [LARGE SCALE GENOMIC DNA]</scope>
    <source>
        <strain evidence="2 3">Bd21</strain>
    </source>
</reference>
<accession>A0A2K2CWH9</accession>
<dbReference type="Proteomes" id="UP000008810">
    <property type="component" value="Chromosome 3"/>
</dbReference>
<dbReference type="EMBL" id="CM000882">
    <property type="protein sequence ID" value="PNT66387.1"/>
    <property type="molecule type" value="Genomic_DNA"/>
</dbReference>
<organism evidence="2">
    <name type="scientific">Brachypodium distachyon</name>
    <name type="common">Purple false brome</name>
    <name type="synonym">Trachynia distachya</name>
    <dbReference type="NCBI Taxonomy" id="15368"/>
    <lineage>
        <taxon>Eukaryota</taxon>
        <taxon>Viridiplantae</taxon>
        <taxon>Streptophyta</taxon>
        <taxon>Embryophyta</taxon>
        <taxon>Tracheophyta</taxon>
        <taxon>Spermatophyta</taxon>
        <taxon>Magnoliopsida</taxon>
        <taxon>Liliopsida</taxon>
        <taxon>Poales</taxon>
        <taxon>Poaceae</taxon>
        <taxon>BOP clade</taxon>
        <taxon>Pooideae</taxon>
        <taxon>Stipodae</taxon>
        <taxon>Brachypodieae</taxon>
        <taxon>Brachypodium</taxon>
    </lineage>
</organism>
<proteinExistence type="predicted"/>
<dbReference type="AlphaFoldDB" id="A0A2K2CWH9"/>
<evidence type="ECO:0000256" key="1">
    <source>
        <dbReference type="SAM" id="MobiDB-lite"/>
    </source>
</evidence>
<dbReference type="EnsemblPlants" id="PNT66387">
    <property type="protein sequence ID" value="PNT66387"/>
    <property type="gene ID" value="BRADI_3g10932v3"/>
</dbReference>
<gene>
    <name evidence="2" type="ORF">BRADI_3g10932v3</name>
</gene>
<keyword evidence="4" id="KW-1185">Reference proteome</keyword>
<evidence type="ECO:0000313" key="2">
    <source>
        <dbReference type="EMBL" id="PNT66387.1"/>
    </source>
</evidence>
<reference evidence="2" key="2">
    <citation type="submission" date="2017-06" db="EMBL/GenBank/DDBJ databases">
        <title>WGS assembly of Brachypodium distachyon.</title>
        <authorList>
            <consortium name="The International Brachypodium Initiative"/>
            <person name="Lucas S."/>
            <person name="Harmon-Smith M."/>
            <person name="Lail K."/>
            <person name="Tice H."/>
            <person name="Grimwood J."/>
            <person name="Bruce D."/>
            <person name="Barry K."/>
            <person name="Shu S."/>
            <person name="Lindquist E."/>
            <person name="Wang M."/>
            <person name="Pitluck S."/>
            <person name="Vogel J.P."/>
            <person name="Garvin D.F."/>
            <person name="Mockler T.C."/>
            <person name="Schmutz J."/>
            <person name="Rokhsar D."/>
            <person name="Bevan M.W."/>
        </authorList>
    </citation>
    <scope>NUCLEOTIDE SEQUENCE</scope>
    <source>
        <strain evidence="2">Bd21</strain>
    </source>
</reference>
<evidence type="ECO:0000313" key="3">
    <source>
        <dbReference type="EnsemblPlants" id="PNT66387"/>
    </source>
</evidence>
<name>A0A2K2CWH9_BRADI</name>
<feature type="region of interest" description="Disordered" evidence="1">
    <location>
        <begin position="1"/>
        <end position="35"/>
    </location>
</feature>
<reference evidence="3" key="3">
    <citation type="submission" date="2018-08" db="UniProtKB">
        <authorList>
            <consortium name="EnsemblPlants"/>
        </authorList>
    </citation>
    <scope>IDENTIFICATION</scope>
    <source>
        <strain evidence="3">cv. Bd21</strain>
    </source>
</reference>
<protein>
    <submittedName>
        <fullName evidence="2 3">Uncharacterized protein</fullName>
    </submittedName>
</protein>
<sequence>MSTQTKFITQANITTIHHGARRSERRRRQEADSGR</sequence>
<feature type="compositionally biased region" description="Polar residues" evidence="1">
    <location>
        <begin position="1"/>
        <end position="15"/>
    </location>
</feature>
<dbReference type="InParanoid" id="A0A2K2CWH9"/>
<evidence type="ECO:0000313" key="4">
    <source>
        <dbReference type="Proteomes" id="UP000008810"/>
    </source>
</evidence>